<dbReference type="EMBL" id="CDMY01001019">
    <property type="protein sequence ID" value="CEM39029.1"/>
    <property type="molecule type" value="Genomic_DNA"/>
</dbReference>
<organism evidence="2 3">
    <name type="scientific">Vitrella brassicaformis (strain CCMP3155)</name>
    <dbReference type="NCBI Taxonomy" id="1169540"/>
    <lineage>
        <taxon>Eukaryota</taxon>
        <taxon>Sar</taxon>
        <taxon>Alveolata</taxon>
        <taxon>Colpodellida</taxon>
        <taxon>Vitrellaceae</taxon>
        <taxon>Vitrella</taxon>
    </lineage>
</organism>
<evidence type="ECO:0008006" key="4">
    <source>
        <dbReference type="Google" id="ProtNLM"/>
    </source>
</evidence>
<feature type="region of interest" description="Disordered" evidence="1">
    <location>
        <begin position="223"/>
        <end position="262"/>
    </location>
</feature>
<evidence type="ECO:0000313" key="3">
    <source>
        <dbReference type="Proteomes" id="UP000041254"/>
    </source>
</evidence>
<evidence type="ECO:0000256" key="1">
    <source>
        <dbReference type="SAM" id="MobiDB-lite"/>
    </source>
</evidence>
<gene>
    <name evidence="2" type="ORF">Vbra_10661</name>
</gene>
<dbReference type="AlphaFoldDB" id="A0A0G4H5S7"/>
<sequence length="348" mass="37607">MTQEVVIGIDWSGAKEAGRAVWVSRGCLSSDAAGQPPVFRLTECFPASNLPDAGPSRDESYKALLAYIRAHKGTVGYIGLDAPVSLSELLLDRLELQEHIKLAGDTATSSSKAHTPAGDQSGATRWGRFIEAFGEAFDSPEAFKRACDACGSEKELKRASDVLHKTPWLPHNVRMFRQAYHSLASLIAPLVRSDDIRVAPMQSAAEGVPLLLETCPASLLKAIDSNNRDDGQRPAKRQKTATDGSSGKATLPPALYQPYKGTTDAHRRQRERIWASFEDGSCELVRLQTADDGQLRALCVGNAGGDALDSVLAALCVCVSLPMCGNELFPWPRTGRDDVYLTEGCVYC</sequence>
<dbReference type="VEuPathDB" id="CryptoDB:Vbra_10661"/>
<dbReference type="InParanoid" id="A0A0G4H5S7"/>
<proteinExistence type="predicted"/>
<dbReference type="Proteomes" id="UP000041254">
    <property type="component" value="Unassembled WGS sequence"/>
</dbReference>
<dbReference type="OMA" id="QRERIWA"/>
<evidence type="ECO:0000313" key="2">
    <source>
        <dbReference type="EMBL" id="CEM39029.1"/>
    </source>
</evidence>
<reference evidence="2" key="1">
    <citation type="submission" date="2014-11" db="EMBL/GenBank/DDBJ databases">
        <authorList>
            <person name="Zhu J."/>
            <person name="Qi W."/>
            <person name="Song R."/>
        </authorList>
    </citation>
    <scope>NUCLEOTIDE SEQUENCE [LARGE SCALE GENOMIC DNA]</scope>
</reference>
<dbReference type="OrthoDB" id="431089at2759"/>
<protein>
    <recommendedName>
        <fullName evidence="4">DUF429 domain-containing protein</fullName>
    </recommendedName>
</protein>
<name>A0A0G4H5S7_VITBC</name>
<keyword evidence="3" id="KW-1185">Reference proteome</keyword>
<accession>A0A0G4H5S7</accession>